<dbReference type="GO" id="GO:0031146">
    <property type="term" value="P:SCF-dependent proteasomal ubiquitin-dependent protein catabolic process"/>
    <property type="evidence" value="ECO:0007669"/>
    <property type="project" value="UniProtKB-UniRule"/>
</dbReference>
<dbReference type="GO" id="GO:0009740">
    <property type="term" value="P:gibberellic acid mediated signaling pathway"/>
    <property type="evidence" value="ECO:0007669"/>
    <property type="project" value="TreeGrafter"/>
</dbReference>
<protein>
    <recommendedName>
        <fullName evidence="1">F-box protein</fullName>
    </recommendedName>
</protein>
<comment type="pathway">
    <text evidence="1">Protein modification; protein ubiquitination.</text>
</comment>
<dbReference type="Gramene" id="C.cajan_06156.t">
    <property type="protein sequence ID" value="C.cajan_06156.t.cds1"/>
    <property type="gene ID" value="C.cajan_06156"/>
</dbReference>
<dbReference type="Gene3D" id="1.20.1280.50">
    <property type="match status" value="1"/>
</dbReference>
<sequence>NKQKQRMSQPPPPSPSWETLILVATYLDPKTLAIASCVSKSWFSSMSSDNIWRPILATHFPSLATLPSAAADVAHRRLFAMGHAAATHRLRRPLKPGLSLSDLVFAVSISTREGEVASSVRPGNMLTADVSSLGVFRYSMRCDGAVLREGVEEEVRVTWNVVLRGWRGVFTMMEREGKVGFVAGGEGWFSQELPAPGCCSGAVKSSVAVDLKVVVGEEKSGDGVRVEEVSVGIMSVVDWRYVGVEDGLRYLQHFLLPNNATYVCKNIQ</sequence>
<feature type="non-terminal residue" evidence="3">
    <location>
        <position position="1"/>
    </location>
</feature>
<dbReference type="PANTHER" id="PTHR12874:SF16">
    <property type="entry name" value="OS01G0800800 PROTEIN"/>
    <property type="match status" value="1"/>
</dbReference>
<dbReference type="GO" id="GO:0016567">
    <property type="term" value="P:protein ubiquitination"/>
    <property type="evidence" value="ECO:0007669"/>
    <property type="project" value="UniProtKB-UniRule"/>
</dbReference>
<dbReference type="PANTHER" id="PTHR12874">
    <property type="entry name" value="F-BOX ONLY PROTEIN 48-RELATED"/>
    <property type="match status" value="1"/>
</dbReference>
<dbReference type="GO" id="GO:0005634">
    <property type="term" value="C:nucleus"/>
    <property type="evidence" value="ECO:0007669"/>
    <property type="project" value="UniProtKB-SubCell"/>
</dbReference>
<organism evidence="3 4">
    <name type="scientific">Cajanus cajan</name>
    <name type="common">Pigeon pea</name>
    <name type="synonym">Cajanus indicus</name>
    <dbReference type="NCBI Taxonomy" id="3821"/>
    <lineage>
        <taxon>Eukaryota</taxon>
        <taxon>Viridiplantae</taxon>
        <taxon>Streptophyta</taxon>
        <taxon>Embryophyta</taxon>
        <taxon>Tracheophyta</taxon>
        <taxon>Spermatophyta</taxon>
        <taxon>Magnoliopsida</taxon>
        <taxon>eudicotyledons</taxon>
        <taxon>Gunneridae</taxon>
        <taxon>Pentapetalae</taxon>
        <taxon>rosids</taxon>
        <taxon>fabids</taxon>
        <taxon>Fabales</taxon>
        <taxon>Fabaceae</taxon>
        <taxon>Papilionoideae</taxon>
        <taxon>50 kb inversion clade</taxon>
        <taxon>NPAAA clade</taxon>
        <taxon>indigoferoid/millettioid clade</taxon>
        <taxon>Phaseoleae</taxon>
        <taxon>Cajanus</taxon>
    </lineage>
</organism>
<dbReference type="SUPFAM" id="SSF81383">
    <property type="entry name" value="F-box domain"/>
    <property type="match status" value="1"/>
</dbReference>
<dbReference type="OMA" id="WFTEELP"/>
<keyword evidence="1" id="KW-0539">Nucleus</keyword>
<keyword evidence="4" id="KW-1185">Reference proteome</keyword>
<dbReference type="InterPro" id="IPR036047">
    <property type="entry name" value="F-box-like_dom_sf"/>
</dbReference>
<accession>A0A151U371</accession>
<comment type="subunit">
    <text evidence="1">Component of the SCF-type E3 ligase complex.</text>
</comment>
<keyword evidence="1" id="KW-0833">Ubl conjugation pathway</keyword>
<dbReference type="AlphaFoldDB" id="A0A151U371"/>
<evidence type="ECO:0000313" key="3">
    <source>
        <dbReference type="EMBL" id="KYP73678.1"/>
    </source>
</evidence>
<feature type="domain" description="F-box" evidence="2">
    <location>
        <begin position="18"/>
        <end position="54"/>
    </location>
</feature>
<evidence type="ECO:0000313" key="4">
    <source>
        <dbReference type="Proteomes" id="UP000075243"/>
    </source>
</evidence>
<dbReference type="EMBL" id="CM003604">
    <property type="protein sequence ID" value="KYP73678.1"/>
    <property type="molecule type" value="Genomic_DNA"/>
</dbReference>
<evidence type="ECO:0000259" key="2">
    <source>
        <dbReference type="Pfam" id="PF12937"/>
    </source>
</evidence>
<dbReference type="Proteomes" id="UP000075243">
    <property type="component" value="Chromosome 2"/>
</dbReference>
<dbReference type="GO" id="GO:0005737">
    <property type="term" value="C:cytoplasm"/>
    <property type="evidence" value="ECO:0007669"/>
    <property type="project" value="TreeGrafter"/>
</dbReference>
<dbReference type="InterPro" id="IPR001810">
    <property type="entry name" value="F-box_dom"/>
</dbReference>
<gene>
    <name evidence="3" type="ORF">KK1_006325</name>
</gene>
<proteinExistence type="predicted"/>
<dbReference type="GO" id="GO:0019005">
    <property type="term" value="C:SCF ubiquitin ligase complex"/>
    <property type="evidence" value="ECO:0007669"/>
    <property type="project" value="UniProtKB-UniRule"/>
</dbReference>
<comment type="subcellular location">
    <subcellularLocation>
        <location evidence="1">Nucleus</location>
    </subcellularLocation>
</comment>
<name>A0A151U371_CAJCA</name>
<evidence type="ECO:0000256" key="1">
    <source>
        <dbReference type="RuleBase" id="RU369085"/>
    </source>
</evidence>
<comment type="function">
    <text evidence="1">Acts as a component of a SCF E3 ubiquitin ligase complexes.</text>
</comment>
<dbReference type="Pfam" id="PF12937">
    <property type="entry name" value="F-box-like"/>
    <property type="match status" value="1"/>
</dbReference>
<reference evidence="3 4" key="1">
    <citation type="journal article" date="2012" name="Nat. Biotechnol.">
        <title>Draft genome sequence of pigeonpea (Cajanus cajan), an orphan legume crop of resource-poor farmers.</title>
        <authorList>
            <person name="Varshney R.K."/>
            <person name="Chen W."/>
            <person name="Li Y."/>
            <person name="Bharti A.K."/>
            <person name="Saxena R.K."/>
            <person name="Schlueter J.A."/>
            <person name="Donoghue M.T."/>
            <person name="Azam S."/>
            <person name="Fan G."/>
            <person name="Whaley A.M."/>
            <person name="Farmer A.D."/>
            <person name="Sheridan J."/>
            <person name="Iwata A."/>
            <person name="Tuteja R."/>
            <person name="Penmetsa R.V."/>
            <person name="Wu W."/>
            <person name="Upadhyaya H.D."/>
            <person name="Yang S.P."/>
            <person name="Shah T."/>
            <person name="Saxena K.B."/>
            <person name="Michael T."/>
            <person name="McCombie W.R."/>
            <person name="Yang B."/>
            <person name="Zhang G."/>
            <person name="Yang H."/>
            <person name="Wang J."/>
            <person name="Spillane C."/>
            <person name="Cook D.R."/>
            <person name="May G.D."/>
            <person name="Xu X."/>
            <person name="Jackson S.A."/>
        </authorList>
    </citation>
    <scope>NUCLEOTIDE SEQUENCE [LARGE SCALE GENOMIC DNA]</scope>
    <source>
        <strain evidence="4">cv. Asha</strain>
    </source>
</reference>